<evidence type="ECO:0000313" key="7">
    <source>
        <dbReference type="EMBL" id="MBB6219597.1"/>
    </source>
</evidence>
<evidence type="ECO:0000256" key="4">
    <source>
        <dbReference type="ARBA" id="ARBA00022679"/>
    </source>
</evidence>
<name>A0A7X0DSJ8_RHILE</name>
<dbReference type="InterPro" id="IPR015422">
    <property type="entry name" value="PyrdxlP-dep_Trfase_small"/>
</dbReference>
<accession>A0A7X0DSJ8</accession>
<organism evidence="7 8">
    <name type="scientific">Rhizobium leguminosarum</name>
    <dbReference type="NCBI Taxonomy" id="384"/>
    <lineage>
        <taxon>Bacteria</taxon>
        <taxon>Pseudomonadati</taxon>
        <taxon>Pseudomonadota</taxon>
        <taxon>Alphaproteobacteria</taxon>
        <taxon>Hyphomicrobiales</taxon>
        <taxon>Rhizobiaceae</taxon>
        <taxon>Rhizobium/Agrobacterium group</taxon>
        <taxon>Rhizobium</taxon>
    </lineage>
</organism>
<dbReference type="FunFam" id="3.40.640.10:FF:000014">
    <property type="entry name" value="Adenosylmethionine-8-amino-7-oxononanoate aminotransferase, probable"/>
    <property type="match status" value="1"/>
</dbReference>
<evidence type="ECO:0000256" key="5">
    <source>
        <dbReference type="ARBA" id="ARBA00022898"/>
    </source>
</evidence>
<dbReference type="GO" id="GO:0008483">
    <property type="term" value="F:transaminase activity"/>
    <property type="evidence" value="ECO:0007669"/>
    <property type="project" value="UniProtKB-KW"/>
</dbReference>
<dbReference type="PROSITE" id="PS00600">
    <property type="entry name" value="AA_TRANSFER_CLASS_3"/>
    <property type="match status" value="1"/>
</dbReference>
<gene>
    <name evidence="7" type="ORF">GGE66_000541</name>
</gene>
<protein>
    <submittedName>
        <fullName evidence="7">L-2,4-diaminobutyrate transaminase</fullName>
        <ecNumber evidence="7">2.6.1.-</ecNumber>
    </submittedName>
</protein>
<reference evidence="7 8" key="1">
    <citation type="submission" date="2020-08" db="EMBL/GenBank/DDBJ databases">
        <title>Genomic Encyclopedia of Type Strains, Phase IV (KMG-V): Genome sequencing to study the core and pangenomes of soil and plant-associated prokaryotes.</title>
        <authorList>
            <person name="Whitman W."/>
        </authorList>
    </citation>
    <scope>NUCLEOTIDE SEQUENCE [LARGE SCALE GENOMIC DNA]</scope>
    <source>
        <strain evidence="7 8">SEMIA 4011</strain>
    </source>
</reference>
<comment type="cofactor">
    <cofactor evidence="1">
        <name>pyridoxal 5'-phosphate</name>
        <dbReference type="ChEBI" id="CHEBI:597326"/>
    </cofactor>
</comment>
<evidence type="ECO:0000256" key="2">
    <source>
        <dbReference type="ARBA" id="ARBA00008954"/>
    </source>
</evidence>
<dbReference type="InterPro" id="IPR049704">
    <property type="entry name" value="Aminotrans_3_PPA_site"/>
</dbReference>
<dbReference type="PIRSF" id="PIRSF000521">
    <property type="entry name" value="Transaminase_4ab_Lys_Orn"/>
    <property type="match status" value="1"/>
</dbReference>
<evidence type="ECO:0000313" key="8">
    <source>
        <dbReference type="Proteomes" id="UP000517187"/>
    </source>
</evidence>
<dbReference type="Gene3D" id="3.90.1150.10">
    <property type="entry name" value="Aspartate Aminotransferase, domain 1"/>
    <property type="match status" value="1"/>
</dbReference>
<dbReference type="Gene3D" id="3.40.640.10">
    <property type="entry name" value="Type I PLP-dependent aspartate aminotransferase-like (Major domain)"/>
    <property type="match status" value="1"/>
</dbReference>
<dbReference type="InterPro" id="IPR005814">
    <property type="entry name" value="Aminotrans_3"/>
</dbReference>
<keyword evidence="3 7" id="KW-0032">Aminotransferase</keyword>
<keyword evidence="5 6" id="KW-0663">Pyridoxal phosphate</keyword>
<evidence type="ECO:0000256" key="1">
    <source>
        <dbReference type="ARBA" id="ARBA00001933"/>
    </source>
</evidence>
<dbReference type="NCBIfam" id="NF004767">
    <property type="entry name" value="PRK06105.1"/>
    <property type="match status" value="1"/>
</dbReference>
<comment type="caution">
    <text evidence="7">The sequence shown here is derived from an EMBL/GenBank/DDBJ whole genome shotgun (WGS) entry which is preliminary data.</text>
</comment>
<comment type="similarity">
    <text evidence="2 6">Belongs to the class-III pyridoxal-phosphate-dependent aminotransferase family.</text>
</comment>
<dbReference type="Pfam" id="PF00202">
    <property type="entry name" value="Aminotran_3"/>
    <property type="match status" value="1"/>
</dbReference>
<dbReference type="InterPro" id="IPR015421">
    <property type="entry name" value="PyrdxlP-dep_Trfase_major"/>
</dbReference>
<dbReference type="InterPro" id="IPR015424">
    <property type="entry name" value="PyrdxlP-dep_Trfase"/>
</dbReference>
<proteinExistence type="inferred from homology"/>
<dbReference type="GO" id="GO:0030170">
    <property type="term" value="F:pyridoxal phosphate binding"/>
    <property type="evidence" value="ECO:0007669"/>
    <property type="project" value="InterPro"/>
</dbReference>
<evidence type="ECO:0000256" key="6">
    <source>
        <dbReference type="RuleBase" id="RU003560"/>
    </source>
</evidence>
<dbReference type="PANTHER" id="PTHR43094">
    <property type="entry name" value="AMINOTRANSFERASE"/>
    <property type="match status" value="1"/>
</dbReference>
<dbReference type="SUPFAM" id="SSF53383">
    <property type="entry name" value="PLP-dependent transferases"/>
    <property type="match status" value="1"/>
</dbReference>
<dbReference type="PANTHER" id="PTHR43094:SF1">
    <property type="entry name" value="AMINOTRANSFERASE CLASS-III"/>
    <property type="match status" value="1"/>
</dbReference>
<keyword evidence="4 7" id="KW-0808">Transferase</keyword>
<evidence type="ECO:0000256" key="3">
    <source>
        <dbReference type="ARBA" id="ARBA00022576"/>
    </source>
</evidence>
<dbReference type="CDD" id="cd00610">
    <property type="entry name" value="OAT_like"/>
    <property type="match status" value="1"/>
</dbReference>
<dbReference type="AlphaFoldDB" id="A0A7X0DSJ8"/>
<dbReference type="NCBIfam" id="NF005684">
    <property type="entry name" value="PRK07482.1"/>
    <property type="match status" value="1"/>
</dbReference>
<dbReference type="Proteomes" id="UP000517187">
    <property type="component" value="Unassembled WGS sequence"/>
</dbReference>
<dbReference type="EMBL" id="JACIIJ010000001">
    <property type="protein sequence ID" value="MBB6219597.1"/>
    <property type="molecule type" value="Genomic_DNA"/>
</dbReference>
<dbReference type="EC" id="2.6.1.-" evidence="7"/>
<sequence length="488" mass="52838">MNKTEAAETFSPTMTSLHEELRMTNIVEIADMDRRTVLHPFTYLKNYAAGETDPTIVETGKGVRIRDASGREYLDGFAGLYCVNVGYGRTEVAEAIARQAYKLAYYHSYAAHTTEELARLSDRLVRMAPGNMSKVFYGLSGSDANETQAKIVWYYNNLRGKAQKKKIISRERGYHGCSVVSGSMTGLSFYHDHMDLPVSGILRTGVPHFYRGAMPGETEEAFSQRRADELEALILAEGPDTVGAFIAEPVLGTGGITPPPAGYWPKIQAVLKKYDVLLIADEVVCGFGRTGAMFGSDLYGMDPDLITVAKGLTSAYVPLSAAIVSQKVYEVMEEATPRVGSFSHGYTYSGHPIGAAAANAVLDIVEREDLAGQSATKGAYLLQRLKAEFEQNPIVGEVRGVGMLAAIEFVSDRGSRASFDPGLKVGGRISQAARNRNLIARAMPHGDILGFAPPLVMTEAEIDEMVAIARAAVDEVLRELDSQGLVAG</sequence>